<dbReference type="PROSITE" id="PS51644">
    <property type="entry name" value="HTH_OST"/>
    <property type="match status" value="1"/>
</dbReference>
<dbReference type="InterPro" id="IPR021139">
    <property type="entry name" value="NYN"/>
</dbReference>
<dbReference type="CDD" id="cd11297">
    <property type="entry name" value="PIN_LabA-like_N_1"/>
    <property type="match status" value="1"/>
</dbReference>
<organism evidence="2 3">
    <name type="scientific">Bradymonas sediminis</name>
    <dbReference type="NCBI Taxonomy" id="1548548"/>
    <lineage>
        <taxon>Bacteria</taxon>
        <taxon>Deltaproteobacteria</taxon>
        <taxon>Bradymonadales</taxon>
        <taxon>Bradymonadaceae</taxon>
        <taxon>Bradymonas</taxon>
    </lineage>
</organism>
<name>A0A2Z4FNH8_9DELT</name>
<dbReference type="AlphaFoldDB" id="A0A2Z4FNH8"/>
<dbReference type="CDD" id="cd10146">
    <property type="entry name" value="LabA_like_C"/>
    <property type="match status" value="1"/>
</dbReference>
<dbReference type="RefSeq" id="WP_111335721.1">
    <property type="nucleotide sequence ID" value="NZ_CP030032.1"/>
</dbReference>
<dbReference type="Proteomes" id="UP000249799">
    <property type="component" value="Chromosome"/>
</dbReference>
<dbReference type="InterPro" id="IPR025605">
    <property type="entry name" value="OST-HTH/LOTUS_dom"/>
</dbReference>
<sequence length="321" mass="35399">MNQPYERTPNIAIFADLENVAIGVREAKYGELDIGLVLERLLDKGNVIVKKAYCEWSNYASLKKPLHEASFELIEVPHVSYSGKNSADIRMVVDALDLCYSNEHVDLFAILTGDSDFSPLVSKLRENNKRVIGIGVKHTSSNLLVENCDEYIYYDDLVREKKKSSTSHRSKSSNRSKSSDKSSSPKSSGRSESGSSRRASKSSKASQASASSTSAPANAANTGANEDDSKKSAASKGGSKEEAIEIVLAQVEALFRERDSNVWASLVKQTLKRKRPHFSETFYGFRNFSHLLEEAKEQDLLELEKDEKSGGYIVLGFGPNA</sequence>
<evidence type="ECO:0000313" key="3">
    <source>
        <dbReference type="Proteomes" id="UP000249799"/>
    </source>
</evidence>
<dbReference type="GO" id="GO:0004540">
    <property type="term" value="F:RNA nuclease activity"/>
    <property type="evidence" value="ECO:0007669"/>
    <property type="project" value="InterPro"/>
</dbReference>
<feature type="compositionally biased region" description="Low complexity" evidence="1">
    <location>
        <begin position="175"/>
        <end position="220"/>
    </location>
</feature>
<dbReference type="InterPro" id="IPR041966">
    <property type="entry name" value="LOTUS-like"/>
</dbReference>
<dbReference type="Pfam" id="PF01936">
    <property type="entry name" value="NYN"/>
    <property type="match status" value="1"/>
</dbReference>
<feature type="region of interest" description="Disordered" evidence="1">
    <location>
        <begin position="163"/>
        <end position="239"/>
    </location>
</feature>
<dbReference type="Pfam" id="PF12872">
    <property type="entry name" value="OST-HTH"/>
    <property type="match status" value="1"/>
</dbReference>
<dbReference type="KEGG" id="bsed:DN745_13750"/>
<dbReference type="OrthoDB" id="9783963at2"/>
<evidence type="ECO:0000313" key="2">
    <source>
        <dbReference type="EMBL" id="AWV90335.1"/>
    </source>
</evidence>
<dbReference type="PANTHER" id="PTHR35811:SF1">
    <property type="entry name" value="HTH OST-TYPE DOMAIN-CONTAINING PROTEIN"/>
    <property type="match status" value="1"/>
</dbReference>
<gene>
    <name evidence="2" type="ORF">DN745_13750</name>
</gene>
<dbReference type="PANTHER" id="PTHR35811">
    <property type="entry name" value="SLR1870 PROTEIN"/>
    <property type="match status" value="1"/>
</dbReference>
<proteinExistence type="predicted"/>
<dbReference type="Gene3D" id="3.40.50.1010">
    <property type="entry name" value="5'-nuclease"/>
    <property type="match status" value="1"/>
</dbReference>
<dbReference type="Gene3D" id="3.30.420.610">
    <property type="entry name" value="LOTUS domain-like"/>
    <property type="match status" value="1"/>
</dbReference>
<evidence type="ECO:0000256" key="1">
    <source>
        <dbReference type="SAM" id="MobiDB-lite"/>
    </source>
</evidence>
<keyword evidence="3" id="KW-1185">Reference proteome</keyword>
<dbReference type="EMBL" id="CP030032">
    <property type="protein sequence ID" value="AWV90335.1"/>
    <property type="molecule type" value="Genomic_DNA"/>
</dbReference>
<feature type="compositionally biased region" description="Basic residues" evidence="1">
    <location>
        <begin position="163"/>
        <end position="174"/>
    </location>
</feature>
<accession>A0A2Z4FNH8</accession>
<reference evidence="2 3" key="1">
    <citation type="submission" date="2018-06" db="EMBL/GenBank/DDBJ databases">
        <title>Lujinxingia sediminis gen. nov. sp. nov., a new facultative anaerobic member of the class Deltaproteobacteria, and proposal of Lujinxingaceae fam. nov.</title>
        <authorList>
            <person name="Guo L.-Y."/>
            <person name="Li C.-M."/>
            <person name="Wang S."/>
            <person name="Du Z.-J."/>
        </authorList>
    </citation>
    <scope>NUCLEOTIDE SEQUENCE [LARGE SCALE GENOMIC DNA]</scope>
    <source>
        <strain evidence="2 3">FA350</strain>
    </source>
</reference>
<protein>
    <submittedName>
        <fullName evidence="2">NYN domain-containing protein</fullName>
    </submittedName>
</protein>